<dbReference type="GeneTree" id="ENSGT00940000163496"/>
<dbReference type="GO" id="GO:0005737">
    <property type="term" value="C:cytoplasm"/>
    <property type="evidence" value="ECO:0007669"/>
    <property type="project" value="TreeGrafter"/>
</dbReference>
<evidence type="ECO:0008006" key="3">
    <source>
        <dbReference type="Google" id="ProtNLM"/>
    </source>
</evidence>
<dbReference type="AlphaFoldDB" id="A0AAY5KEQ1"/>
<dbReference type="Gene3D" id="3.90.175.10">
    <property type="entry name" value="Diphtheria Toxin, domain 1"/>
    <property type="match status" value="1"/>
</dbReference>
<sequence>MRSSGCNRRGQGSSLAWERDCERWKPSCPRTQAEPQPEEQPGLNWANHIKLLEAKSSGGQREVMEETDRLRKWTEQQQCSSAQAHTHRAGSCYVHCCRTKWWLRRMVDEASSSACCQTVWGEPRASWRRSARPRGRTIQRFASTAGLTLWKPASRKSCRGSNRTTNQKMSLTYFGWDVTYDDDSLLLELGAEQEPQQEHVYPMYHGTSLQTARKILAEGFRQSSDGMLGPGVYVSRNQRKAERYPLNAQASNRVVLKLRVNAGRVKRIDQDNHPLQKSWHAAGYDTAWVPPNCGMRSVPSGLEEDCVFDPQRVEVTGIALAPDTPTLAELKQLLSQRKNGAGQGGAGKGGAAGVCALCRRMTTPGLSHTVQPCWGCGQSICTLMSRHTCSPRV</sequence>
<reference evidence="1" key="3">
    <citation type="submission" date="2025-09" db="UniProtKB">
        <authorList>
            <consortium name="Ensembl"/>
        </authorList>
    </citation>
    <scope>IDENTIFICATION</scope>
</reference>
<dbReference type="GeneID" id="105027573"/>
<evidence type="ECO:0000313" key="1">
    <source>
        <dbReference type="Ensembl" id="ENSELUP00000087553.1"/>
    </source>
</evidence>
<dbReference type="CTD" id="796385"/>
<reference evidence="1" key="2">
    <citation type="submission" date="2025-08" db="UniProtKB">
        <authorList>
            <consortium name="Ensembl"/>
        </authorList>
    </citation>
    <scope>IDENTIFICATION</scope>
</reference>
<dbReference type="PANTHER" id="PTHR36542">
    <property type="entry name" value="GIG2-LIKE PROTEIN DRED-RELATED"/>
    <property type="match status" value="1"/>
</dbReference>
<organism evidence="1 2">
    <name type="scientific">Esox lucius</name>
    <name type="common">Northern pike</name>
    <dbReference type="NCBI Taxonomy" id="8010"/>
    <lineage>
        <taxon>Eukaryota</taxon>
        <taxon>Metazoa</taxon>
        <taxon>Chordata</taxon>
        <taxon>Craniata</taxon>
        <taxon>Vertebrata</taxon>
        <taxon>Euteleostomi</taxon>
        <taxon>Actinopterygii</taxon>
        <taxon>Neopterygii</taxon>
        <taxon>Teleostei</taxon>
        <taxon>Protacanthopterygii</taxon>
        <taxon>Esociformes</taxon>
        <taxon>Esocidae</taxon>
        <taxon>Esox</taxon>
    </lineage>
</organism>
<protein>
    <recommendedName>
        <fullName evidence="3">Grass carp reovirus (GCRV)-induced gene 2p</fullName>
    </recommendedName>
</protein>
<accession>A0AAY5KEQ1</accession>
<dbReference type="PANTHER" id="PTHR36542:SF6">
    <property type="entry name" value="GIG2-LIKE PROTEIN DREP"/>
    <property type="match status" value="1"/>
</dbReference>
<name>A0AAY5KEQ1_ESOLU</name>
<proteinExistence type="predicted"/>
<keyword evidence="2" id="KW-1185">Reference proteome</keyword>
<dbReference type="Ensembl" id="ENSELUT00000098623.1">
    <property type="protein sequence ID" value="ENSELUP00000087553.1"/>
    <property type="gene ID" value="ENSELUG00000041751.1"/>
</dbReference>
<dbReference type="RefSeq" id="XP_034152199.1">
    <property type="nucleotide sequence ID" value="XM_034296308.1"/>
</dbReference>
<dbReference type="SUPFAM" id="SSF56399">
    <property type="entry name" value="ADP-ribosylation"/>
    <property type="match status" value="1"/>
</dbReference>
<evidence type="ECO:0000313" key="2">
    <source>
        <dbReference type="Proteomes" id="UP000265140"/>
    </source>
</evidence>
<reference evidence="1 2" key="1">
    <citation type="submission" date="2020-02" db="EMBL/GenBank/DDBJ databases">
        <title>Esox lucius (northern pike) genome, fEsoLuc1, primary haplotype.</title>
        <authorList>
            <person name="Myers G."/>
            <person name="Karagic N."/>
            <person name="Meyer A."/>
            <person name="Pippel M."/>
            <person name="Reichard M."/>
            <person name="Winkler S."/>
            <person name="Tracey A."/>
            <person name="Sims Y."/>
            <person name="Howe K."/>
            <person name="Rhie A."/>
            <person name="Formenti G."/>
            <person name="Durbin R."/>
            <person name="Fedrigo O."/>
            <person name="Jarvis E.D."/>
        </authorList>
    </citation>
    <scope>NUCLEOTIDE SEQUENCE [LARGE SCALE GENOMIC DNA]</scope>
</reference>
<dbReference type="Proteomes" id="UP000265140">
    <property type="component" value="Chromosome 13"/>
</dbReference>